<proteinExistence type="predicted"/>
<accession>A0A081FY32</accession>
<dbReference type="EMBL" id="JMQN01000037">
    <property type="protein sequence ID" value="KEA63437.1"/>
    <property type="molecule type" value="Genomic_DNA"/>
</dbReference>
<evidence type="ECO:0000313" key="2">
    <source>
        <dbReference type="Proteomes" id="UP000028252"/>
    </source>
</evidence>
<dbReference type="eggNOG" id="ENOG5032VQV">
    <property type="taxonomic scope" value="Bacteria"/>
</dbReference>
<keyword evidence="2" id="KW-1185">Reference proteome</keyword>
<name>A0A081FY32_9GAMM</name>
<organism evidence="1 2">
    <name type="scientific">Marinobacterium lacunae</name>
    <dbReference type="NCBI Taxonomy" id="1232683"/>
    <lineage>
        <taxon>Bacteria</taxon>
        <taxon>Pseudomonadati</taxon>
        <taxon>Pseudomonadota</taxon>
        <taxon>Gammaproteobacteria</taxon>
        <taxon>Oceanospirillales</taxon>
        <taxon>Oceanospirillaceae</taxon>
        <taxon>Marinobacterium</taxon>
    </lineage>
</organism>
<dbReference type="STRING" id="1232683.ADIMK_2402"/>
<protein>
    <submittedName>
        <fullName evidence="1">Uncharacterized protein</fullName>
    </submittedName>
</protein>
<dbReference type="PROSITE" id="PS51257">
    <property type="entry name" value="PROKAR_LIPOPROTEIN"/>
    <property type="match status" value="1"/>
</dbReference>
<dbReference type="AlphaFoldDB" id="A0A081FY32"/>
<dbReference type="PATRIC" id="fig|1232683.4.peg.2356"/>
<sequence length="328" mass="37144">MGNFNFKKECLGYFCFLFFVFLASGCKGEVDMSTESMVIDQVSEGNKIIYTVNMNSKEMFCGGVINGMEQLDNLSTRDGTFFSGFNATAFLHKGDNELELLVASADIYEGGSEHRENGRCEAVVNAALKDMEVIELTSLSVDVIDGRPSIASSKKYPEMHRTDLENLSGIQEGRATTFKRNIYIKTIPEWAWTRATPFVENNDNMKKLRRSYIEVIDLMKNKDYKALEAAWSLSSREKALAEGFQSSPEDFFNAIGIEREMNDADDVEVLEPRSWNEYQLKSYMGGKLVRLEDKRGHSPLRVASDSQNWVTSFTPYFSIIDGRLVISR</sequence>
<comment type="caution">
    <text evidence="1">The sequence shown here is derived from an EMBL/GenBank/DDBJ whole genome shotgun (WGS) entry which is preliminary data.</text>
</comment>
<dbReference type="Proteomes" id="UP000028252">
    <property type="component" value="Unassembled WGS sequence"/>
</dbReference>
<reference evidence="1 2" key="1">
    <citation type="submission" date="2014-04" db="EMBL/GenBank/DDBJ databases">
        <title>Marinobacterium kochiensis sp. nov., isolated from sediment sample collected from Kochi backwaters in Kerala, India.</title>
        <authorList>
            <person name="Singh A."/>
            <person name="Pinnaka A.K."/>
        </authorList>
    </citation>
    <scope>NUCLEOTIDE SEQUENCE [LARGE SCALE GENOMIC DNA]</scope>
    <source>
        <strain evidence="1 2">AK27</strain>
    </source>
</reference>
<gene>
    <name evidence="1" type="ORF">ADIMK_2402</name>
</gene>
<evidence type="ECO:0000313" key="1">
    <source>
        <dbReference type="EMBL" id="KEA63437.1"/>
    </source>
</evidence>